<proteinExistence type="predicted"/>
<dbReference type="SUPFAM" id="SSF51730">
    <property type="entry name" value="FAD-linked oxidoreductase"/>
    <property type="match status" value="1"/>
</dbReference>
<gene>
    <name evidence="2" type="ORF">J1C56_29445</name>
</gene>
<dbReference type="RefSeq" id="WP_214393489.1">
    <property type="nucleotide sequence ID" value="NZ_JAFLWW010000013.1"/>
</dbReference>
<keyword evidence="1" id="KW-0560">Oxidoreductase</keyword>
<organism evidence="2 3">
    <name type="scientific">Aminobacter anthyllidis</name>
    <dbReference type="NCBI Taxonomy" id="1035067"/>
    <lineage>
        <taxon>Bacteria</taxon>
        <taxon>Pseudomonadati</taxon>
        <taxon>Pseudomonadota</taxon>
        <taxon>Alphaproteobacteria</taxon>
        <taxon>Hyphomicrobiales</taxon>
        <taxon>Phyllobacteriaceae</taxon>
        <taxon>Aminobacter</taxon>
    </lineage>
</organism>
<accession>A0A9X1AGU8</accession>
<sequence>MHDAASIAFVNVREGAVLDSGPDLIRQASIELTPRTAAKVASFGGILPAGQRVYIANLGGDDDGIVETAKRLTLEGLAPMPHIVARTTADAQALDRLLGRLAGEAGVSQALVLGGNNDSPSGNFSESMELVRTGLFDKHGFQRLHFAGHPEGNPSIAPAALNATLLCKANFARSTDADVALVTQFLFDAKSLVEWLHGLECQGIDLPVHVGICGPSNPHTLLKFAISCGVGNSIKVLRNQLRNVWTLTRPYVPNEFVRDVVAALPTLQNFAGFHVFPFGGVEKTGRWMGQGGDPRAWG</sequence>
<dbReference type="Gene3D" id="3.20.20.220">
    <property type="match status" value="1"/>
</dbReference>
<dbReference type="InterPro" id="IPR029041">
    <property type="entry name" value="FAD-linked_oxidoreductase-like"/>
</dbReference>
<protein>
    <submittedName>
        <fullName evidence="2">Methylenetetrahydrofolate reductase</fullName>
    </submittedName>
</protein>
<dbReference type="GO" id="GO:0016491">
    <property type="term" value="F:oxidoreductase activity"/>
    <property type="evidence" value="ECO:0007669"/>
    <property type="project" value="UniProtKB-KW"/>
</dbReference>
<comment type="caution">
    <text evidence="2">The sequence shown here is derived from an EMBL/GenBank/DDBJ whole genome shotgun (WGS) entry which is preliminary data.</text>
</comment>
<evidence type="ECO:0000313" key="3">
    <source>
        <dbReference type="Proteomes" id="UP001138921"/>
    </source>
</evidence>
<evidence type="ECO:0000313" key="2">
    <source>
        <dbReference type="EMBL" id="MBT1159680.1"/>
    </source>
</evidence>
<keyword evidence="3" id="KW-1185">Reference proteome</keyword>
<reference evidence="2" key="1">
    <citation type="journal article" date="2021" name="Microorganisms">
        <title>Phylogenomic Reconstruction and Metabolic Potential of the Genus Aminobacter.</title>
        <authorList>
            <person name="Artuso I."/>
            <person name="Turrini P."/>
            <person name="Pirolo M."/>
            <person name="Lugli G.A."/>
            <person name="Ventura M."/>
            <person name="Visca P."/>
        </authorList>
    </citation>
    <scope>NUCLEOTIDE SEQUENCE</scope>
    <source>
        <strain evidence="2">LMG 26462</strain>
    </source>
</reference>
<dbReference type="EMBL" id="JAFLWW010000013">
    <property type="protein sequence ID" value="MBT1159680.1"/>
    <property type="molecule type" value="Genomic_DNA"/>
</dbReference>
<dbReference type="AlphaFoldDB" id="A0A9X1AGU8"/>
<dbReference type="Proteomes" id="UP001138921">
    <property type="component" value="Unassembled WGS sequence"/>
</dbReference>
<name>A0A9X1AGU8_9HYPH</name>
<evidence type="ECO:0000256" key="1">
    <source>
        <dbReference type="ARBA" id="ARBA00023002"/>
    </source>
</evidence>
<reference evidence="2" key="2">
    <citation type="submission" date="2021-03" db="EMBL/GenBank/DDBJ databases">
        <authorList>
            <person name="Artuso I."/>
            <person name="Turrini P."/>
            <person name="Pirolo M."/>
            <person name="Lugli G.A."/>
            <person name="Ventura M."/>
            <person name="Visca P."/>
        </authorList>
    </citation>
    <scope>NUCLEOTIDE SEQUENCE</scope>
    <source>
        <strain evidence="2">LMG 26462</strain>
    </source>
</reference>